<keyword evidence="1" id="KW-0472">Membrane</keyword>
<feature type="signal peptide" evidence="2">
    <location>
        <begin position="1"/>
        <end position="21"/>
    </location>
</feature>
<evidence type="ECO:0000256" key="2">
    <source>
        <dbReference type="SAM" id="SignalP"/>
    </source>
</evidence>
<evidence type="ECO:0008006" key="5">
    <source>
        <dbReference type="Google" id="ProtNLM"/>
    </source>
</evidence>
<dbReference type="EMBL" id="CACVKT020008444">
    <property type="protein sequence ID" value="CAC5415467.1"/>
    <property type="molecule type" value="Genomic_DNA"/>
</dbReference>
<dbReference type="OrthoDB" id="10571445at2759"/>
<dbReference type="Proteomes" id="UP000507470">
    <property type="component" value="Unassembled WGS sequence"/>
</dbReference>
<gene>
    <name evidence="3" type="ORF">MCOR_48162</name>
</gene>
<evidence type="ECO:0000313" key="4">
    <source>
        <dbReference type="Proteomes" id="UP000507470"/>
    </source>
</evidence>
<keyword evidence="2" id="KW-0732">Signal</keyword>
<keyword evidence="1" id="KW-0812">Transmembrane</keyword>
<accession>A0A6J8E510</accession>
<feature type="chain" id="PRO_5026774615" description="MEGF10_11" evidence="2">
    <location>
        <begin position="22"/>
        <end position="371"/>
    </location>
</feature>
<dbReference type="AlphaFoldDB" id="A0A6J8E510"/>
<reference evidence="3 4" key="1">
    <citation type="submission" date="2020-06" db="EMBL/GenBank/DDBJ databases">
        <authorList>
            <person name="Li R."/>
            <person name="Bekaert M."/>
        </authorList>
    </citation>
    <scope>NUCLEOTIDE SEQUENCE [LARGE SCALE GENOMIC DNA]</scope>
    <source>
        <strain evidence="4">wild</strain>
    </source>
</reference>
<feature type="transmembrane region" description="Helical" evidence="1">
    <location>
        <begin position="192"/>
        <end position="216"/>
    </location>
</feature>
<name>A0A6J8E510_MYTCO</name>
<evidence type="ECO:0000256" key="1">
    <source>
        <dbReference type="SAM" id="Phobius"/>
    </source>
</evidence>
<sequence>MDHQKSLLMVLIFKYLSFARSTGVCSRIHRAESNNFVFYYQKKSCCDNYEQIGTAGCLECRIGFTSKAGSKCIPCPKNTYGLRCASHCNCKQERCHHIHGCVENVTEQNFITLDINASGELKQSKKKGYSISNISSTLTANLYQTTPTEVLNKETGLKTETASVLITIRAIETIDNTPDATEDAEPLLSNTAIYFTLGGTVIFIIGLVLSLSYVFWKKILARSIRLQDLSSSIAQVPQVPIEMPESQSESSMEHEYEEIDEENLISERMVSDHETISISSSTNKSVYGGTDIDGYLHSYHSLVIGNNLSKDNDAESTSEDINISEYKQYQQISESFQEQDECSCTKHQSNRNKGMPVQDIHVMSNEYLKYM</sequence>
<protein>
    <recommendedName>
        <fullName evidence="5">MEGF10_11</fullName>
    </recommendedName>
</protein>
<evidence type="ECO:0000313" key="3">
    <source>
        <dbReference type="EMBL" id="CAC5415467.1"/>
    </source>
</evidence>
<keyword evidence="1" id="KW-1133">Transmembrane helix</keyword>
<keyword evidence="4" id="KW-1185">Reference proteome</keyword>
<proteinExistence type="predicted"/>
<organism evidence="3 4">
    <name type="scientific">Mytilus coruscus</name>
    <name type="common">Sea mussel</name>
    <dbReference type="NCBI Taxonomy" id="42192"/>
    <lineage>
        <taxon>Eukaryota</taxon>
        <taxon>Metazoa</taxon>
        <taxon>Spiralia</taxon>
        <taxon>Lophotrochozoa</taxon>
        <taxon>Mollusca</taxon>
        <taxon>Bivalvia</taxon>
        <taxon>Autobranchia</taxon>
        <taxon>Pteriomorphia</taxon>
        <taxon>Mytilida</taxon>
        <taxon>Mytiloidea</taxon>
        <taxon>Mytilidae</taxon>
        <taxon>Mytilinae</taxon>
        <taxon>Mytilus</taxon>
    </lineage>
</organism>